<evidence type="ECO:0000259" key="7">
    <source>
        <dbReference type="Pfam" id="PF25919"/>
    </source>
</evidence>
<dbReference type="GO" id="GO:0030288">
    <property type="term" value="C:outer membrane-bounded periplasmic space"/>
    <property type="evidence" value="ECO:0007669"/>
    <property type="project" value="TreeGrafter"/>
</dbReference>
<feature type="domain" description="CzcB-like C-terminal circularly permuted SH3-like" evidence="9">
    <location>
        <begin position="331"/>
        <end position="389"/>
    </location>
</feature>
<comment type="similarity">
    <text evidence="1">Belongs to the membrane fusion protein (MFP) (TC 8.A.1) family.</text>
</comment>
<dbReference type="PANTHER" id="PTHR30097">
    <property type="entry name" value="CATION EFFLUX SYSTEM PROTEIN CUSB"/>
    <property type="match status" value="1"/>
</dbReference>
<evidence type="ECO:0000313" key="11">
    <source>
        <dbReference type="Proteomes" id="UP000287330"/>
    </source>
</evidence>
<dbReference type="Pfam" id="PF25954">
    <property type="entry name" value="Beta-barrel_RND_2"/>
    <property type="match status" value="1"/>
</dbReference>
<dbReference type="OrthoDB" id="9806939at2"/>
<keyword evidence="4" id="KW-0732">Signal</keyword>
<dbReference type="InterPro" id="IPR045800">
    <property type="entry name" value="HMBD"/>
</dbReference>
<feature type="region of interest" description="Disordered" evidence="3">
    <location>
        <begin position="399"/>
        <end position="418"/>
    </location>
</feature>
<dbReference type="Pfam" id="PF25975">
    <property type="entry name" value="CzcB_C"/>
    <property type="match status" value="1"/>
</dbReference>
<dbReference type="Pfam" id="PF25869">
    <property type="entry name" value="3HB_CusB"/>
    <property type="match status" value="1"/>
</dbReference>
<evidence type="ECO:0000313" key="10">
    <source>
        <dbReference type="EMBL" id="RUO55095.1"/>
    </source>
</evidence>
<evidence type="ECO:0000256" key="1">
    <source>
        <dbReference type="ARBA" id="ARBA00009477"/>
    </source>
</evidence>
<dbReference type="GO" id="GO:0016020">
    <property type="term" value="C:membrane"/>
    <property type="evidence" value="ECO:0007669"/>
    <property type="project" value="InterPro"/>
</dbReference>
<evidence type="ECO:0000256" key="3">
    <source>
        <dbReference type="SAM" id="MobiDB-lite"/>
    </source>
</evidence>
<proteinExistence type="inferred from homology"/>
<keyword evidence="2" id="KW-0813">Transport</keyword>
<feature type="domain" description="CusB-like beta-barrel" evidence="8">
    <location>
        <begin position="248"/>
        <end position="320"/>
    </location>
</feature>
<reference evidence="11" key="1">
    <citation type="journal article" date="2018" name="Front. Microbiol.">
        <title>Genome-Based Analysis Reveals the Taxonomy and Diversity of the Family Idiomarinaceae.</title>
        <authorList>
            <person name="Liu Y."/>
            <person name="Lai Q."/>
            <person name="Shao Z."/>
        </authorList>
    </citation>
    <scope>NUCLEOTIDE SEQUENCE [LARGE SCALE GENOMIC DNA]</scope>
    <source>
        <strain evidence="11">F23</strain>
    </source>
</reference>
<dbReference type="RefSeq" id="WP_110574137.1">
    <property type="nucleotide sequence ID" value="NZ_PIPV01000004.1"/>
</dbReference>
<dbReference type="InterPro" id="IPR058791">
    <property type="entry name" value="3HB_CusB"/>
</dbReference>
<accession>A0A432Y2C7</accession>
<dbReference type="Gene3D" id="2.40.30.170">
    <property type="match status" value="1"/>
</dbReference>
<dbReference type="InterPro" id="IPR006143">
    <property type="entry name" value="RND_pump_MFP"/>
</dbReference>
<dbReference type="EMBL" id="PIPV01000004">
    <property type="protein sequence ID" value="RUO55095.1"/>
    <property type="molecule type" value="Genomic_DNA"/>
</dbReference>
<dbReference type="SUPFAM" id="SSF111369">
    <property type="entry name" value="HlyD-like secretion proteins"/>
    <property type="match status" value="1"/>
</dbReference>
<dbReference type="InterPro" id="IPR058649">
    <property type="entry name" value="CzcB_C"/>
</dbReference>
<dbReference type="GO" id="GO:0022857">
    <property type="term" value="F:transmembrane transporter activity"/>
    <property type="evidence" value="ECO:0007669"/>
    <property type="project" value="InterPro"/>
</dbReference>
<dbReference type="AlphaFoldDB" id="A0A432Y2C7"/>
<dbReference type="InterPro" id="IPR051909">
    <property type="entry name" value="MFP_Cation_Efflux"/>
</dbReference>
<dbReference type="GO" id="GO:0060003">
    <property type="term" value="P:copper ion export"/>
    <property type="evidence" value="ECO:0007669"/>
    <property type="project" value="TreeGrafter"/>
</dbReference>
<dbReference type="PANTHER" id="PTHR30097:SF15">
    <property type="entry name" value="CATION EFFLUX SYSTEM PROTEIN CUSB"/>
    <property type="match status" value="1"/>
</dbReference>
<sequence>MKARIFWILLILATPFVSAQEPVYVCPMHSEVTQHEPGQCPICGMDLVLKSSRENNGEHASQHDEMGHVQHSPVTTPLFEVDEQQQRALGVATSTATRRALQPNLSVQGQVRWAENEQLHIHPRAKGWIEQLYVDVEGAYVKKGEPLYQIYAPDLVVAQDDYLQLLNSLQQVGDEQKQANFKQRGRTRLKLLGMTDEQIMRLERTQETRYTVDYFAPQAGYVTALNIKEGMYIMPEQSVMTLSGEQALWLMLDIPPRYADQVKVGQMVHISSHAVQGHWMGKIAYIYPDLDPVTQTLTARVPLQADSDTLAVGSWLNAHIELPQLEATIVIPVSSLIQVGEQNRVVVKTSANEFSVRAVTTGSVVGDHIQILSGLTAGDEVVTNGQFMLDSEASLQGLLPESSSTRPMMQHQHGGMHD</sequence>
<dbReference type="Proteomes" id="UP000287330">
    <property type="component" value="Unassembled WGS sequence"/>
</dbReference>
<name>A0A432Y2C7_9GAMM</name>
<dbReference type="Gene3D" id="2.40.420.20">
    <property type="match status" value="1"/>
</dbReference>
<dbReference type="InterPro" id="IPR058792">
    <property type="entry name" value="Beta-barrel_RND_2"/>
</dbReference>
<evidence type="ECO:0000259" key="6">
    <source>
        <dbReference type="Pfam" id="PF25869"/>
    </source>
</evidence>
<evidence type="ECO:0000256" key="4">
    <source>
        <dbReference type="SAM" id="SignalP"/>
    </source>
</evidence>
<organism evidence="10 11">
    <name type="scientific">Idiomarina fontislapidosi</name>
    <dbReference type="NCBI Taxonomy" id="263723"/>
    <lineage>
        <taxon>Bacteria</taxon>
        <taxon>Pseudomonadati</taxon>
        <taxon>Pseudomonadota</taxon>
        <taxon>Gammaproteobacteria</taxon>
        <taxon>Alteromonadales</taxon>
        <taxon>Idiomarinaceae</taxon>
        <taxon>Idiomarina</taxon>
    </lineage>
</organism>
<evidence type="ECO:0000259" key="9">
    <source>
        <dbReference type="Pfam" id="PF25975"/>
    </source>
</evidence>
<gene>
    <name evidence="10" type="ORF">CWE25_06875</name>
</gene>
<dbReference type="GO" id="GO:0046914">
    <property type="term" value="F:transition metal ion binding"/>
    <property type="evidence" value="ECO:0007669"/>
    <property type="project" value="TreeGrafter"/>
</dbReference>
<evidence type="ECO:0000256" key="2">
    <source>
        <dbReference type="ARBA" id="ARBA00022448"/>
    </source>
</evidence>
<dbReference type="Pfam" id="PF19335">
    <property type="entry name" value="HMBD"/>
    <property type="match status" value="1"/>
</dbReference>
<dbReference type="InterPro" id="IPR058790">
    <property type="entry name" value="BSH_CusB"/>
</dbReference>
<comment type="caution">
    <text evidence="10">The sequence shown here is derived from an EMBL/GenBank/DDBJ whole genome shotgun (WGS) entry which is preliminary data.</text>
</comment>
<keyword evidence="11" id="KW-1185">Reference proteome</keyword>
<dbReference type="Pfam" id="PF25919">
    <property type="entry name" value="BSH_CusB"/>
    <property type="match status" value="1"/>
</dbReference>
<protein>
    <submittedName>
        <fullName evidence="10">Efflux RND transporter periplasmic adaptor subunit</fullName>
    </submittedName>
</protein>
<feature type="domain" description="CusB-like barrel-sandwich hybrid" evidence="7">
    <location>
        <begin position="120"/>
        <end position="242"/>
    </location>
</feature>
<dbReference type="GO" id="GO:0015679">
    <property type="term" value="P:plasma membrane copper ion transport"/>
    <property type="evidence" value="ECO:0007669"/>
    <property type="project" value="TreeGrafter"/>
</dbReference>
<evidence type="ECO:0000259" key="8">
    <source>
        <dbReference type="Pfam" id="PF25954"/>
    </source>
</evidence>
<feature type="domain" description="Heavy metal binding" evidence="5">
    <location>
        <begin position="23"/>
        <end position="48"/>
    </location>
</feature>
<feature type="domain" description="CusB-like three alpha-helical bundle" evidence="6">
    <location>
        <begin position="154"/>
        <end position="209"/>
    </location>
</feature>
<dbReference type="Gene3D" id="6.10.140.730">
    <property type="match status" value="1"/>
</dbReference>
<feature type="signal peptide" evidence="4">
    <location>
        <begin position="1"/>
        <end position="19"/>
    </location>
</feature>
<dbReference type="NCBIfam" id="TIGR01730">
    <property type="entry name" value="RND_mfp"/>
    <property type="match status" value="1"/>
</dbReference>
<evidence type="ECO:0000259" key="5">
    <source>
        <dbReference type="Pfam" id="PF19335"/>
    </source>
</evidence>
<feature type="chain" id="PRO_5019531453" evidence="4">
    <location>
        <begin position="20"/>
        <end position="418"/>
    </location>
</feature>